<dbReference type="Pfam" id="PF13561">
    <property type="entry name" value="adh_short_C2"/>
    <property type="match status" value="1"/>
</dbReference>
<proteinExistence type="inferred from homology"/>
<dbReference type="InterPro" id="IPR051122">
    <property type="entry name" value="SDR_DHRS6-like"/>
</dbReference>
<accession>A0ABU9G3F3</accession>
<dbReference type="RefSeq" id="WP_341564677.1">
    <property type="nucleotide sequence ID" value="NZ_JBAKAQ010000005.1"/>
</dbReference>
<dbReference type="PANTHER" id="PTHR43477:SF1">
    <property type="entry name" value="DIHYDROANTICAPSIN 7-DEHYDROGENASE"/>
    <property type="match status" value="1"/>
</dbReference>
<dbReference type="EC" id="1.1.1.194" evidence="3"/>
<reference evidence="3 4" key="1">
    <citation type="submission" date="2024-02" db="EMBL/GenBank/DDBJ databases">
        <title>Bacteria isolated from the canopy kelp, Nereocystis luetkeana.</title>
        <authorList>
            <person name="Pfister C.A."/>
            <person name="Younker I.T."/>
            <person name="Light S.H."/>
        </authorList>
    </citation>
    <scope>NUCLEOTIDE SEQUENCE [LARGE SCALE GENOMIC DNA]</scope>
    <source>
        <strain evidence="3 4">TI.4.07</strain>
    </source>
</reference>
<dbReference type="NCBIfam" id="NF009092">
    <property type="entry name" value="PRK12428.1"/>
    <property type="match status" value="1"/>
</dbReference>
<dbReference type="GO" id="GO:0050268">
    <property type="term" value="F:coniferyl-alcohol dehydrogenase activity"/>
    <property type="evidence" value="ECO:0007669"/>
    <property type="project" value="UniProtKB-EC"/>
</dbReference>
<dbReference type="InterPro" id="IPR036291">
    <property type="entry name" value="NAD(P)-bd_dom_sf"/>
</dbReference>
<dbReference type="Pfam" id="PF00106">
    <property type="entry name" value="adh_short"/>
    <property type="match status" value="1"/>
</dbReference>
<sequence length="264" mass="28538">MRIAVTGGATGIGRQVVELIQAQGGQVTVFDIVAPDYKVDEYIPLDLSKSDSINTALSQVKGTYDALCNVAGLPPREGNAELGLKVNFIGTREFTEGMLAYLSEGSSIVNVASRAGAMWKDNIEQVKQLMALSEQDDVAKFCEQNQIDYVRAYNLSKEAVIVWGMAECEALLQRGIRINSVSPAAIETGILQDFKNAFGEKTLKNIQRVGRAGLPSEVASIIIFLISPQSNWLKGIDINVDGGMTACNLTDALEIPRRLPVSSL</sequence>
<name>A0ABU9G3F3_9GAMM</name>
<evidence type="ECO:0000313" key="3">
    <source>
        <dbReference type="EMBL" id="MEL0613028.1"/>
    </source>
</evidence>
<dbReference type="EMBL" id="JBAKAR010000004">
    <property type="protein sequence ID" value="MEL0613028.1"/>
    <property type="molecule type" value="Genomic_DNA"/>
</dbReference>
<organism evidence="3 4">
    <name type="scientific">Marinomonas arenicola</name>
    <dbReference type="NCBI Taxonomy" id="569601"/>
    <lineage>
        <taxon>Bacteria</taxon>
        <taxon>Pseudomonadati</taxon>
        <taxon>Pseudomonadota</taxon>
        <taxon>Gammaproteobacteria</taxon>
        <taxon>Oceanospirillales</taxon>
        <taxon>Oceanospirillaceae</taxon>
        <taxon>Marinomonas</taxon>
    </lineage>
</organism>
<dbReference type="PANTHER" id="PTHR43477">
    <property type="entry name" value="DIHYDROANTICAPSIN 7-DEHYDROGENASE"/>
    <property type="match status" value="1"/>
</dbReference>
<keyword evidence="2 3" id="KW-0560">Oxidoreductase</keyword>
<gene>
    <name evidence="3" type="ORF">V6242_07710</name>
</gene>
<comment type="similarity">
    <text evidence="1">Belongs to the short-chain dehydrogenases/reductases (SDR) family.</text>
</comment>
<dbReference type="Gene3D" id="3.40.50.720">
    <property type="entry name" value="NAD(P)-binding Rossmann-like Domain"/>
    <property type="match status" value="1"/>
</dbReference>
<dbReference type="InterPro" id="IPR002347">
    <property type="entry name" value="SDR_fam"/>
</dbReference>
<protein>
    <submittedName>
        <fullName evidence="3">Coniferyl-alcohol dehydrogenase</fullName>
        <ecNumber evidence="3">1.1.1.194</ecNumber>
    </submittedName>
</protein>
<dbReference type="SUPFAM" id="SSF51735">
    <property type="entry name" value="NAD(P)-binding Rossmann-fold domains"/>
    <property type="match status" value="1"/>
</dbReference>
<dbReference type="Proteomes" id="UP001379949">
    <property type="component" value="Unassembled WGS sequence"/>
</dbReference>
<evidence type="ECO:0000313" key="4">
    <source>
        <dbReference type="Proteomes" id="UP001379949"/>
    </source>
</evidence>
<dbReference type="PRINTS" id="PR00081">
    <property type="entry name" value="GDHRDH"/>
</dbReference>
<keyword evidence="4" id="KW-1185">Reference proteome</keyword>
<comment type="caution">
    <text evidence="3">The sequence shown here is derived from an EMBL/GenBank/DDBJ whole genome shotgun (WGS) entry which is preliminary data.</text>
</comment>
<evidence type="ECO:0000256" key="1">
    <source>
        <dbReference type="ARBA" id="ARBA00006484"/>
    </source>
</evidence>
<evidence type="ECO:0000256" key="2">
    <source>
        <dbReference type="ARBA" id="ARBA00023002"/>
    </source>
</evidence>